<dbReference type="GO" id="GO:0051537">
    <property type="term" value="F:2 iron, 2 sulfur cluster binding"/>
    <property type="evidence" value="ECO:0007669"/>
    <property type="project" value="UniProtKB-KW"/>
</dbReference>
<evidence type="ECO:0000313" key="3">
    <source>
        <dbReference type="EMBL" id="KSV16303.1"/>
    </source>
</evidence>
<dbReference type="PIRSF" id="PIRSF006816">
    <property type="entry name" value="Cyc3_hyd_g"/>
    <property type="match status" value="1"/>
</dbReference>
<gene>
    <name evidence="3" type="ORF">DA01_06425</name>
</gene>
<accession>A0A0V8LXP0</accession>
<dbReference type="Pfam" id="PF10418">
    <property type="entry name" value="DHODB_Fe-S_bind"/>
    <property type="match status" value="1"/>
</dbReference>
<organism evidence="3 4">
    <name type="scientific">Dehalococcoides mccartyi</name>
    <dbReference type="NCBI Taxonomy" id="61435"/>
    <lineage>
        <taxon>Bacteria</taxon>
        <taxon>Bacillati</taxon>
        <taxon>Chloroflexota</taxon>
        <taxon>Dehalococcoidia</taxon>
        <taxon>Dehalococcoidales</taxon>
        <taxon>Dehalococcoidaceae</taxon>
        <taxon>Dehalococcoides</taxon>
    </lineage>
</organism>
<dbReference type="EC" id="1.18.1.2" evidence="3"/>
<dbReference type="InterPro" id="IPR039261">
    <property type="entry name" value="FNR_nucleotide-bd"/>
</dbReference>
<dbReference type="PROSITE" id="PS51384">
    <property type="entry name" value="FAD_FR"/>
    <property type="match status" value="1"/>
</dbReference>
<comment type="caution">
    <text evidence="3">The sequence shown here is derived from an EMBL/GenBank/DDBJ whole genome shotgun (WGS) entry which is preliminary data.</text>
</comment>
<feature type="binding site" evidence="1">
    <location>
        <position position="237"/>
    </location>
    <ligand>
        <name>[2Fe-2S] cluster</name>
        <dbReference type="ChEBI" id="CHEBI:190135"/>
    </ligand>
</feature>
<feature type="domain" description="FAD-binding FR-type" evidence="2">
    <location>
        <begin position="1"/>
        <end position="95"/>
    </location>
</feature>
<comment type="cofactor">
    <cofactor evidence="1">
        <name>[2Fe-2S] cluster</name>
        <dbReference type="ChEBI" id="CHEBI:190135"/>
    </cofactor>
    <text evidence="1">Binds 1 [2Fe-2S] cluster per subunit.</text>
</comment>
<protein>
    <submittedName>
        <fullName evidence="3">Ferredoxin-NADP reductase</fullName>
        <ecNumber evidence="3">1.18.1.2</ecNumber>
    </submittedName>
</protein>
<proteinExistence type="predicted"/>
<dbReference type="eggNOG" id="COG0543">
    <property type="taxonomic scope" value="Bacteria"/>
</dbReference>
<dbReference type="PANTHER" id="PTHR43513">
    <property type="entry name" value="DIHYDROOROTATE DEHYDROGENASE B (NAD(+)), ELECTRON TRANSFER SUBUNIT"/>
    <property type="match status" value="1"/>
</dbReference>
<keyword evidence="1" id="KW-0001">2Fe-2S</keyword>
<dbReference type="InterPro" id="IPR019480">
    <property type="entry name" value="Dihydroorotate_DH_Fe-S-bd"/>
</dbReference>
<dbReference type="PATRIC" id="fig|61435.5.peg.1267"/>
<dbReference type="InterPro" id="IPR012165">
    <property type="entry name" value="Cyt_c3_hydrogenase_gsu"/>
</dbReference>
<keyword evidence="1" id="KW-0408">Iron</keyword>
<dbReference type="NCBIfam" id="NF004862">
    <property type="entry name" value="PRK06222.1"/>
    <property type="match status" value="1"/>
</dbReference>
<dbReference type="SUPFAM" id="SSF52343">
    <property type="entry name" value="Ferredoxin reductase-like, C-terminal NADP-linked domain"/>
    <property type="match status" value="1"/>
</dbReference>
<evidence type="ECO:0000256" key="1">
    <source>
        <dbReference type="PIRSR" id="PIRSR006816-2"/>
    </source>
</evidence>
<dbReference type="RefSeq" id="WP_058292916.1">
    <property type="nucleotide sequence ID" value="NZ_JGYD01000027.1"/>
</dbReference>
<dbReference type="InterPro" id="IPR050353">
    <property type="entry name" value="PyrK_electron_transfer"/>
</dbReference>
<keyword evidence="1" id="KW-0411">Iron-sulfur</keyword>
<dbReference type="Proteomes" id="UP000053577">
    <property type="component" value="Unassembled WGS sequence"/>
</dbReference>
<keyword evidence="3" id="KW-0560">Oxidoreductase</keyword>
<dbReference type="PANTHER" id="PTHR43513:SF3">
    <property type="entry name" value="DIHYDROOROTATE DEHYDROGENASE B (NAD(+)), ELECTRON TRANSFER SUBUNIT-RELATED"/>
    <property type="match status" value="1"/>
</dbReference>
<dbReference type="Gene3D" id="3.40.50.80">
    <property type="entry name" value="Nucleotide-binding domain of ferredoxin-NADP reductase (FNR) module"/>
    <property type="match status" value="1"/>
</dbReference>
<dbReference type="GO" id="GO:0046872">
    <property type="term" value="F:metal ion binding"/>
    <property type="evidence" value="ECO:0007669"/>
    <property type="project" value="UniProtKB-KW"/>
</dbReference>
<evidence type="ECO:0000259" key="2">
    <source>
        <dbReference type="PROSITE" id="PS51384"/>
    </source>
</evidence>
<sequence length="282" mass="30374">MYTIVERQDLLPRVHLLKIQAPKVAAAAAAGQFVILRIDAEGERFPLTIADWDAQAGTVTVIYMEIGASTRKLAKLGEGDAILDFAGPLGKPTEIENFGTVVCVSGGFAMATIVPIARAMKEAGNRVISVVGARSKDLFFWHDRLTKYSDEMIVCTDDGSAGIKGVVTEPLRDLLASNTKVDRVIVIGPSVMMKFCSKTTQPFGVKTIVSLNPIMIDGTGMCGCCRVSLDGQTRFACVDGPEFDGHKVDWDGLLVRQKSYVAEEAVAAERCRCKEEGCGNHG</sequence>
<dbReference type="GO" id="GO:0006221">
    <property type="term" value="P:pyrimidine nucleotide biosynthetic process"/>
    <property type="evidence" value="ECO:0007669"/>
    <property type="project" value="InterPro"/>
</dbReference>
<dbReference type="OrthoDB" id="9778346at2"/>
<dbReference type="AlphaFoldDB" id="A0A0V8LXP0"/>
<feature type="binding site" evidence="1">
    <location>
        <position position="222"/>
    </location>
    <ligand>
        <name>[2Fe-2S] cluster</name>
        <dbReference type="ChEBI" id="CHEBI:190135"/>
    </ligand>
</feature>
<dbReference type="Gene3D" id="2.40.30.10">
    <property type="entry name" value="Translation factors"/>
    <property type="match status" value="1"/>
</dbReference>
<feature type="binding site" evidence="1">
    <location>
        <position position="225"/>
    </location>
    <ligand>
        <name>[2Fe-2S] cluster</name>
        <dbReference type="ChEBI" id="CHEBI:190135"/>
    </ligand>
</feature>
<name>A0A0V8LXP0_9CHLR</name>
<keyword evidence="1" id="KW-0479">Metal-binding</keyword>
<dbReference type="GO" id="GO:0004324">
    <property type="term" value="F:ferredoxin-NADP+ reductase activity"/>
    <property type="evidence" value="ECO:0007669"/>
    <property type="project" value="UniProtKB-EC"/>
</dbReference>
<reference evidence="3 4" key="1">
    <citation type="journal article" date="2015" name="Sci. Rep.">
        <title>A comparative genomics and reductive dehalogenase gene transcription study of two chloroethene-respiring bacteria, Dehalococcoides mccartyi strains MB and 11a.</title>
        <authorList>
            <person name="Low A."/>
            <person name="Shen Z."/>
            <person name="Cheng D."/>
            <person name="Rogers M.J."/>
            <person name="Lee P.K."/>
            <person name="He J."/>
        </authorList>
    </citation>
    <scope>NUCLEOTIDE SEQUENCE [LARGE SCALE GENOMIC DNA]</scope>
    <source>
        <strain evidence="3 4">MB</strain>
    </source>
</reference>
<dbReference type="SUPFAM" id="SSF63380">
    <property type="entry name" value="Riboflavin synthase domain-like"/>
    <property type="match status" value="1"/>
</dbReference>
<evidence type="ECO:0000313" key="4">
    <source>
        <dbReference type="Proteomes" id="UP000053577"/>
    </source>
</evidence>
<dbReference type="InterPro" id="IPR017938">
    <property type="entry name" value="Riboflavin_synthase-like_b-brl"/>
</dbReference>
<dbReference type="EMBL" id="JGYD01000027">
    <property type="protein sequence ID" value="KSV16303.1"/>
    <property type="molecule type" value="Genomic_DNA"/>
</dbReference>
<dbReference type="GO" id="GO:0050660">
    <property type="term" value="F:flavin adenine dinucleotide binding"/>
    <property type="evidence" value="ECO:0007669"/>
    <property type="project" value="InterPro"/>
</dbReference>
<dbReference type="InterPro" id="IPR017927">
    <property type="entry name" value="FAD-bd_FR_type"/>
</dbReference>
<dbReference type="CDD" id="cd06219">
    <property type="entry name" value="DHOD_e_trans_like1"/>
    <property type="match status" value="1"/>
</dbReference>